<feature type="transmembrane region" description="Helical" evidence="1">
    <location>
        <begin position="50"/>
        <end position="73"/>
    </location>
</feature>
<keyword evidence="3" id="KW-1185">Reference proteome</keyword>
<gene>
    <name evidence="2" type="ORF">JY651_27770</name>
</gene>
<feature type="transmembrane region" description="Helical" evidence="1">
    <location>
        <begin position="85"/>
        <end position="103"/>
    </location>
</feature>
<dbReference type="EMBL" id="CP071090">
    <property type="protein sequence ID" value="QSQ19144.1"/>
    <property type="molecule type" value="Genomic_DNA"/>
</dbReference>
<evidence type="ECO:0000256" key="1">
    <source>
        <dbReference type="SAM" id="Phobius"/>
    </source>
</evidence>
<keyword evidence="1" id="KW-1133">Transmembrane helix</keyword>
<protein>
    <submittedName>
        <fullName evidence="2">Uncharacterized protein</fullName>
    </submittedName>
</protein>
<name>A0ABX7NNV5_9BACT</name>
<proteinExistence type="predicted"/>
<dbReference type="Proteomes" id="UP000662747">
    <property type="component" value="Chromosome"/>
</dbReference>
<accession>A0ABX7NNV5</accession>
<keyword evidence="1" id="KW-0472">Membrane</keyword>
<organism evidence="2 3">
    <name type="scientific">Pyxidicoccus parkwayensis</name>
    <dbReference type="NCBI Taxonomy" id="2813578"/>
    <lineage>
        <taxon>Bacteria</taxon>
        <taxon>Pseudomonadati</taxon>
        <taxon>Myxococcota</taxon>
        <taxon>Myxococcia</taxon>
        <taxon>Myxococcales</taxon>
        <taxon>Cystobacterineae</taxon>
        <taxon>Myxococcaceae</taxon>
        <taxon>Pyxidicoccus</taxon>
    </lineage>
</organism>
<evidence type="ECO:0000313" key="2">
    <source>
        <dbReference type="EMBL" id="QSQ19144.1"/>
    </source>
</evidence>
<sequence>MPDLRGLRARTSAGSLRKRGFARNHLREPWLWDHDWRLEPEAAACRTRSLLAPFLLCAPAALLAGGFMVSGVVSTLDTSGGGARFLFLAIALGAGGVAQRWLWKTLCTPTLRGWRGRRHFGVVRLRLPQVPLDLGTTERLEVLFPRDVLPVAEPQPFSQVR</sequence>
<reference evidence="2 3" key="1">
    <citation type="submission" date="2021-02" db="EMBL/GenBank/DDBJ databases">
        <title>De Novo genome assembly of isolated myxobacteria.</title>
        <authorList>
            <person name="Stevens D.C."/>
        </authorList>
    </citation>
    <scope>NUCLEOTIDE SEQUENCE [LARGE SCALE GENOMIC DNA]</scope>
    <source>
        <strain evidence="3">SCPEA02</strain>
    </source>
</reference>
<evidence type="ECO:0000313" key="3">
    <source>
        <dbReference type="Proteomes" id="UP000662747"/>
    </source>
</evidence>
<dbReference type="RefSeq" id="WP_206720732.1">
    <property type="nucleotide sequence ID" value="NZ_CP071090.1"/>
</dbReference>
<keyword evidence="1" id="KW-0812">Transmembrane</keyword>